<sequence>MMGVMTDTLIAAPGVIADTTGRYRLTRAAVEHAKTKHGLANDAAVWTAMGLSRSTFYRMLAGTSSPTGRLICQGFATWIGWPLADTCEPVTDEAPNGH</sequence>
<keyword evidence="2" id="KW-1185">Reference proteome</keyword>
<reference evidence="1 2" key="1">
    <citation type="submission" date="2018-10" db="EMBL/GenBank/DDBJ databases">
        <title>Sequencing the genomes of 1000 actinobacteria strains.</title>
        <authorList>
            <person name="Klenk H.-P."/>
        </authorList>
    </citation>
    <scope>NUCLEOTIDE SEQUENCE [LARGE SCALE GENOMIC DNA]</scope>
    <source>
        <strain evidence="1 2">DSM 45175</strain>
    </source>
</reference>
<evidence type="ECO:0000313" key="1">
    <source>
        <dbReference type="EMBL" id="RKR92867.1"/>
    </source>
</evidence>
<proteinExistence type="predicted"/>
<evidence type="ECO:0000313" key="2">
    <source>
        <dbReference type="Proteomes" id="UP000277671"/>
    </source>
</evidence>
<name>A0A495JV18_9ACTN</name>
<organism evidence="1 2">
    <name type="scientific">Micromonospora pisi</name>
    <dbReference type="NCBI Taxonomy" id="589240"/>
    <lineage>
        <taxon>Bacteria</taxon>
        <taxon>Bacillati</taxon>
        <taxon>Actinomycetota</taxon>
        <taxon>Actinomycetes</taxon>
        <taxon>Micromonosporales</taxon>
        <taxon>Micromonosporaceae</taxon>
        <taxon>Micromonospora</taxon>
    </lineage>
</organism>
<dbReference type="EMBL" id="RBKT01000001">
    <property type="protein sequence ID" value="RKR92867.1"/>
    <property type="molecule type" value="Genomic_DNA"/>
</dbReference>
<comment type="caution">
    <text evidence="1">The sequence shown here is derived from an EMBL/GenBank/DDBJ whole genome shotgun (WGS) entry which is preliminary data.</text>
</comment>
<accession>A0A495JV18</accession>
<dbReference type="Proteomes" id="UP000277671">
    <property type="component" value="Unassembled WGS sequence"/>
</dbReference>
<protein>
    <submittedName>
        <fullName evidence="1">Uncharacterized protein</fullName>
    </submittedName>
</protein>
<dbReference type="AlphaFoldDB" id="A0A495JV18"/>
<gene>
    <name evidence="1" type="ORF">BDK92_7349</name>
</gene>